<reference evidence="2 3" key="1">
    <citation type="submission" date="2024-06" db="EMBL/GenBank/DDBJ databases">
        <title>Genomic Encyclopedia of Type Strains, Phase V (KMG-V): Genome sequencing to study the core and pangenomes of soil and plant-associated prokaryotes.</title>
        <authorList>
            <person name="Whitman W."/>
        </authorList>
    </citation>
    <scope>NUCLEOTIDE SEQUENCE [LARGE SCALE GENOMIC DNA]</scope>
    <source>
        <strain evidence="2 3">NE40</strain>
    </source>
</reference>
<evidence type="ECO:0000256" key="1">
    <source>
        <dbReference type="SAM" id="MobiDB-lite"/>
    </source>
</evidence>
<feature type="compositionally biased region" description="Basic and acidic residues" evidence="1">
    <location>
        <begin position="1"/>
        <end position="10"/>
    </location>
</feature>
<proteinExistence type="predicted"/>
<organism evidence="2 3">
    <name type="scientific">Endozoicomonas lisbonensis</name>
    <dbReference type="NCBI Taxonomy" id="3120522"/>
    <lineage>
        <taxon>Bacteria</taxon>
        <taxon>Pseudomonadati</taxon>
        <taxon>Pseudomonadota</taxon>
        <taxon>Gammaproteobacteria</taxon>
        <taxon>Oceanospirillales</taxon>
        <taxon>Endozoicomonadaceae</taxon>
        <taxon>Endozoicomonas</taxon>
    </lineage>
</organism>
<protein>
    <recommendedName>
        <fullName evidence="4">Phage portal protein</fullName>
    </recommendedName>
</protein>
<sequence>MAKTKTEEQKNGSPGIKPGLLGRLFSGWKKEDPESAAGLPEGSSSHGSITPFLPGGRPDNDDVHSASGLIMELGAFIHESPTFRQLAYDLLSYMSHDSTIDSAIKMHLSHALSAKTDTGEIIFIESVSDADDPIVEDLRNTFKDLVNNNIQRWAYQAALYGVSYIRPYVKQGEGVVHVRHDYYTHPSHVKEFERAGQLIGYTCEHQRSVEKRGNIKLMEPWKFIGFKIPQYAVADKTEPMRLNGELFDIDDDEFMSESPVETQDYGSSLVLRAYSPWIDLQEALIAINAARRNSSKKERFVGVNIGKDNPKKAAQYFNAIADQFKRTTQDRAAQALRKGYISTTDTKMYPIASTGSGRLEIHTEDSTVDITAIADIEYHTSRLCAALGVDKSLMGYTQDMSGGLGEGGFFRVSILAAIKANLIRTAMLEGLDKLFKVHVAAKHGKVYPDGEKPWRIMFNSLNSAIEREEADARESRINFASSVAGLIQLLDQELQTVNKPEFFNWIFTDLMKVDEEKFKAMINANKANTEGNDDYDDPLMDSALGEGDEKIKQLIYKCIAEVFENE</sequence>
<dbReference type="EMBL" id="JBEWTB010000003">
    <property type="protein sequence ID" value="MET4759549.1"/>
    <property type="molecule type" value="Genomic_DNA"/>
</dbReference>
<evidence type="ECO:0000313" key="2">
    <source>
        <dbReference type="EMBL" id="MET4759549.1"/>
    </source>
</evidence>
<evidence type="ECO:0000313" key="3">
    <source>
        <dbReference type="Proteomes" id="UP001549366"/>
    </source>
</evidence>
<gene>
    <name evidence="2" type="ORF">V5J35_004868</name>
</gene>
<comment type="caution">
    <text evidence="2">The sequence shown here is derived from an EMBL/GenBank/DDBJ whole genome shotgun (WGS) entry which is preliminary data.</text>
</comment>
<dbReference type="RefSeq" id="WP_354011476.1">
    <property type="nucleotide sequence ID" value="NZ_JBEWTA010000002.1"/>
</dbReference>
<accession>A0ABV2SP60</accession>
<name>A0ABV2SP60_9GAMM</name>
<dbReference type="Proteomes" id="UP001549366">
    <property type="component" value="Unassembled WGS sequence"/>
</dbReference>
<dbReference type="InterPro" id="IPR010823">
    <property type="entry name" value="Portal_Gp20"/>
</dbReference>
<dbReference type="Pfam" id="PF07230">
    <property type="entry name" value="Portal_T4"/>
    <property type="match status" value="1"/>
</dbReference>
<feature type="region of interest" description="Disordered" evidence="1">
    <location>
        <begin position="1"/>
        <end position="60"/>
    </location>
</feature>
<evidence type="ECO:0008006" key="4">
    <source>
        <dbReference type="Google" id="ProtNLM"/>
    </source>
</evidence>
<keyword evidence="3" id="KW-1185">Reference proteome</keyword>